<dbReference type="InterPro" id="IPR023296">
    <property type="entry name" value="Glyco_hydro_beta-prop_sf"/>
</dbReference>
<dbReference type="SMART" id="SM00458">
    <property type="entry name" value="RICIN"/>
    <property type="match status" value="1"/>
</dbReference>
<dbReference type="CDD" id="cd18820">
    <property type="entry name" value="GH43_LbAraf43-like"/>
    <property type="match status" value="1"/>
</dbReference>
<evidence type="ECO:0000256" key="3">
    <source>
        <dbReference type="ARBA" id="ARBA00022801"/>
    </source>
</evidence>
<evidence type="ECO:0000313" key="8">
    <source>
        <dbReference type="EMBL" id="THV23539.1"/>
    </source>
</evidence>
<dbReference type="InterPro" id="IPR000772">
    <property type="entry name" value="Ricin_B_lectin"/>
</dbReference>
<evidence type="ECO:0000256" key="6">
    <source>
        <dbReference type="RuleBase" id="RU361187"/>
    </source>
</evidence>
<dbReference type="CDD" id="cd00161">
    <property type="entry name" value="beta-trefoil_Ricin-like"/>
    <property type="match status" value="1"/>
</dbReference>
<dbReference type="GO" id="GO:0005975">
    <property type="term" value="P:carbohydrate metabolic process"/>
    <property type="evidence" value="ECO:0007669"/>
    <property type="project" value="InterPro"/>
</dbReference>
<dbReference type="SUPFAM" id="SSF75005">
    <property type="entry name" value="Arabinanase/levansucrase/invertase"/>
    <property type="match status" value="1"/>
</dbReference>
<dbReference type="Gene3D" id="2.80.10.50">
    <property type="match status" value="3"/>
</dbReference>
<dbReference type="Gene3D" id="2.115.10.20">
    <property type="entry name" value="Glycosyl hydrolase domain, family 43"/>
    <property type="match status" value="1"/>
</dbReference>
<keyword evidence="3 6" id="KW-0378">Hydrolase</keyword>
<evidence type="ECO:0000256" key="4">
    <source>
        <dbReference type="ARBA" id="ARBA00023295"/>
    </source>
</evidence>
<evidence type="ECO:0000256" key="1">
    <source>
        <dbReference type="ARBA" id="ARBA00009865"/>
    </source>
</evidence>
<protein>
    <submittedName>
        <fullName evidence="8">Alpha-N-arabinofuranosidase</fullName>
    </submittedName>
</protein>
<sequence length="497" mass="54123">MFNATLPRSTRRRGRLLVVFTLIAALAAFGLSVSTPKPAQAAITTGTWFTITSAHSGLALDVQNASTATGALINQYTPNQCTCQQFRFVDAGSGYYKIQARHSNQVLEVFEWNSADGATIAQWTDLGGTNQQWSATAHSDGTYSFVNRFSGKALDLWEWSTSAGARISQYTYNGLTAQRWRLDPVASTSENTVSNPLRSNGADPWIEYWDGYYYMSTTTWDSTVIMRRSTTLEGLKSASDTVVWNDAGNTSRCCSHWAPEFHRINGTWYLMYTSGNSQTNFDGQKLHVLRSTSSTPMGPYEFMGTPLPNQWNIDGSYLQVGGQLYLLWSEWVGADQSVRIAAMSNPWTVSGSHVTISRPSYGWETQGGRTNEAPAVLQHGGRTFVTFSASSCNTPDYKLGILELTGSNPLSASAWTKTSTPVLQQGGGVFGPGHNGFFTSPDGTEEWLVYHGNTTSSQGCGSTRQTRVQPITFDSSGFPQFGTPLPSGVVIAAPSGE</sequence>
<gene>
    <name evidence="8" type="ORF">E9998_22335</name>
</gene>
<dbReference type="Pfam" id="PF14200">
    <property type="entry name" value="RicinB_lectin_2"/>
    <property type="match status" value="2"/>
</dbReference>
<proteinExistence type="inferred from homology"/>
<evidence type="ECO:0000313" key="9">
    <source>
        <dbReference type="Proteomes" id="UP000305792"/>
    </source>
</evidence>
<keyword evidence="4 6" id="KW-0326">Glycosidase</keyword>
<reference evidence="8 9" key="1">
    <citation type="journal article" date="2018" name="Int. J. Syst. Evol. Microbiol.">
        <title>Glycomyces paridis sp. nov., isolated from the medicinal plant Paris polyphylla.</title>
        <authorList>
            <person name="Fang X.M."/>
            <person name="Bai J.L."/>
            <person name="Su J."/>
            <person name="Zhao L.L."/>
            <person name="Liu H.Y."/>
            <person name="Ma B.P."/>
            <person name="Zhang Y.Q."/>
            <person name="Yu L.Y."/>
        </authorList>
    </citation>
    <scope>NUCLEOTIDE SEQUENCE [LARGE SCALE GENOMIC DNA]</scope>
    <source>
        <strain evidence="8 9">CPCC 204357</strain>
    </source>
</reference>
<evidence type="ECO:0000259" key="7">
    <source>
        <dbReference type="SMART" id="SM00458"/>
    </source>
</evidence>
<dbReference type="InterPro" id="IPR035992">
    <property type="entry name" value="Ricin_B-like_lectins"/>
</dbReference>
<feature type="site" description="Important for catalytic activity, responsible for pKa modulation of the active site Glu and correct orientation of both the proton donor and substrate" evidence="5">
    <location>
        <position position="314"/>
    </location>
</feature>
<dbReference type="Proteomes" id="UP000305792">
    <property type="component" value="Unassembled WGS sequence"/>
</dbReference>
<dbReference type="SUPFAM" id="SSF50370">
    <property type="entry name" value="Ricin B-like lectins"/>
    <property type="match status" value="1"/>
</dbReference>
<dbReference type="AlphaFoldDB" id="A0A4S8P715"/>
<dbReference type="PANTHER" id="PTHR43817">
    <property type="entry name" value="GLYCOSYL HYDROLASE"/>
    <property type="match status" value="1"/>
</dbReference>
<dbReference type="GO" id="GO:0004553">
    <property type="term" value="F:hydrolase activity, hydrolyzing O-glycosyl compounds"/>
    <property type="evidence" value="ECO:0007669"/>
    <property type="project" value="InterPro"/>
</dbReference>
<dbReference type="PANTHER" id="PTHR43817:SF1">
    <property type="entry name" value="HYDROLASE, FAMILY 43, PUTATIVE (AFU_ORTHOLOGUE AFUA_3G01660)-RELATED"/>
    <property type="match status" value="1"/>
</dbReference>
<keyword evidence="9" id="KW-1185">Reference proteome</keyword>
<name>A0A4S8P715_9ACTN</name>
<dbReference type="InterPro" id="IPR006710">
    <property type="entry name" value="Glyco_hydro_43"/>
</dbReference>
<comment type="similarity">
    <text evidence="1 6">Belongs to the glycosyl hydrolase 43 family.</text>
</comment>
<comment type="caution">
    <text evidence="8">The sequence shown here is derived from an EMBL/GenBank/DDBJ whole genome shotgun (WGS) entry which is preliminary data.</text>
</comment>
<evidence type="ECO:0000256" key="2">
    <source>
        <dbReference type="ARBA" id="ARBA00022729"/>
    </source>
</evidence>
<keyword evidence="2" id="KW-0732">Signal</keyword>
<accession>A0A4S8P715</accession>
<dbReference type="PROSITE" id="PS50231">
    <property type="entry name" value="RICIN_B_LECTIN"/>
    <property type="match status" value="1"/>
</dbReference>
<dbReference type="Pfam" id="PF04616">
    <property type="entry name" value="Glyco_hydro_43"/>
    <property type="match status" value="1"/>
</dbReference>
<dbReference type="OrthoDB" id="177947at2"/>
<dbReference type="RefSeq" id="WP_136531912.1">
    <property type="nucleotide sequence ID" value="NZ_STGX01000021.1"/>
</dbReference>
<organism evidence="8 9">
    <name type="scientific">Glycomyces paridis</name>
    <dbReference type="NCBI Taxonomy" id="2126555"/>
    <lineage>
        <taxon>Bacteria</taxon>
        <taxon>Bacillati</taxon>
        <taxon>Actinomycetota</taxon>
        <taxon>Actinomycetes</taxon>
        <taxon>Glycomycetales</taxon>
        <taxon>Glycomycetaceae</taxon>
        <taxon>Glycomyces</taxon>
    </lineage>
</organism>
<evidence type="ECO:0000256" key="5">
    <source>
        <dbReference type="PIRSR" id="PIRSR606710-2"/>
    </source>
</evidence>
<dbReference type="EMBL" id="STGX01000021">
    <property type="protein sequence ID" value="THV23539.1"/>
    <property type="molecule type" value="Genomic_DNA"/>
</dbReference>
<feature type="domain" description="Ricin B lectin" evidence="7">
    <location>
        <begin position="47"/>
        <end position="183"/>
    </location>
</feature>